<dbReference type="PANTHER" id="PTHR11669">
    <property type="entry name" value="REPLICATION FACTOR C / DNA POLYMERASE III GAMMA-TAU SUBUNIT"/>
    <property type="match status" value="1"/>
</dbReference>
<sequence length="269" mass="30965">MHYKPLTLKWRPKVFCELVGQNHILKLIKNSFILKKIQSVYLISGIKGTGKTSLARLIAKGLNCQNGITFYPCQSCENCKESDNNCFIDLIEIDAASYTKIEYIKEILDTIQYAPSKGKYKIYIIDEVHMLSKYSFNALLKILEEPPLHAKFILATTELYKIPETIFSRCIHLNLNPLKKKFIIDRLKNILTLENVYYEEYALDLIAQNSQKSMRNALSLTEKALILGKNKILSSIISDMLGRQELLYAPEQQIAVEMIILRAFLYSKN</sequence>
<evidence type="ECO:0000256" key="3">
    <source>
        <dbReference type="ARBA" id="ARBA00022723"/>
    </source>
</evidence>
<feature type="domain" description="AAA+ ATPase" evidence="9">
    <location>
        <begin position="37"/>
        <end position="178"/>
    </location>
</feature>
<evidence type="ECO:0000256" key="1">
    <source>
        <dbReference type="ARBA" id="ARBA00006360"/>
    </source>
</evidence>
<dbReference type="InterPro" id="IPR012763">
    <property type="entry name" value="DNA_pol_III_sug/sutau_N"/>
</dbReference>
<accession>A0A1B0C6T8</accession>
<dbReference type="CDD" id="cd18137">
    <property type="entry name" value="HLD_clamp_pol_III_gamma_tau"/>
    <property type="match status" value="1"/>
</dbReference>
<dbReference type="GO" id="GO:0006261">
    <property type="term" value="P:DNA-templated DNA replication"/>
    <property type="evidence" value="ECO:0007669"/>
    <property type="project" value="TreeGrafter"/>
</dbReference>
<dbReference type="PANTHER" id="PTHR11669:SF0">
    <property type="entry name" value="PROTEIN STICHEL-LIKE 2"/>
    <property type="match status" value="1"/>
</dbReference>
<dbReference type="Pfam" id="PF22608">
    <property type="entry name" value="DNAX_ATPase_lid"/>
    <property type="match status" value="1"/>
</dbReference>
<dbReference type="GO" id="GO:0009360">
    <property type="term" value="C:DNA polymerase III complex"/>
    <property type="evidence" value="ECO:0007669"/>
    <property type="project" value="InterPro"/>
</dbReference>
<dbReference type="CDD" id="cd00009">
    <property type="entry name" value="AAA"/>
    <property type="match status" value="1"/>
</dbReference>
<keyword evidence="7" id="KW-0548">Nucleotidyltransferase</keyword>
<dbReference type="GO" id="GO:0046872">
    <property type="term" value="F:metal ion binding"/>
    <property type="evidence" value="ECO:0007669"/>
    <property type="project" value="UniProtKB-KW"/>
</dbReference>
<comment type="catalytic activity">
    <reaction evidence="8">
        <text>DNA(n) + a 2'-deoxyribonucleoside 5'-triphosphate = DNA(n+1) + diphosphate</text>
        <dbReference type="Rhea" id="RHEA:22508"/>
        <dbReference type="Rhea" id="RHEA-COMP:17339"/>
        <dbReference type="Rhea" id="RHEA-COMP:17340"/>
        <dbReference type="ChEBI" id="CHEBI:33019"/>
        <dbReference type="ChEBI" id="CHEBI:61560"/>
        <dbReference type="ChEBI" id="CHEBI:173112"/>
        <dbReference type="EC" id="2.7.7.7"/>
    </reaction>
</comment>
<name>A0A1B0C6T8_9MUSC</name>
<dbReference type="Pfam" id="PF13177">
    <property type="entry name" value="DNA_pol3_delta2"/>
    <property type="match status" value="1"/>
</dbReference>
<evidence type="ECO:0000256" key="5">
    <source>
        <dbReference type="ARBA" id="ARBA00022833"/>
    </source>
</evidence>
<evidence type="ECO:0000256" key="4">
    <source>
        <dbReference type="ARBA" id="ARBA00022741"/>
    </source>
</evidence>
<dbReference type="SUPFAM" id="SSF52540">
    <property type="entry name" value="P-loop containing nucleoside triphosphate hydrolases"/>
    <property type="match status" value="1"/>
</dbReference>
<dbReference type="InterPro" id="IPR027417">
    <property type="entry name" value="P-loop_NTPase"/>
</dbReference>
<dbReference type="Proteomes" id="UP000092460">
    <property type="component" value="Unassembled WGS sequence"/>
</dbReference>
<evidence type="ECO:0000259" key="9">
    <source>
        <dbReference type="SMART" id="SM00382"/>
    </source>
</evidence>
<comment type="similarity">
    <text evidence="1">Belongs to the DnaX/STICHEL family.</text>
</comment>
<keyword evidence="7" id="KW-0808">Transferase</keyword>
<evidence type="ECO:0000256" key="2">
    <source>
        <dbReference type="ARBA" id="ARBA00012417"/>
    </source>
</evidence>
<dbReference type="AlphaFoldDB" id="A0A1B0C6T8"/>
<keyword evidence="6" id="KW-0067">ATP-binding</keyword>
<organism evidence="10 11">
    <name type="scientific">Glossina palpalis gambiensis</name>
    <dbReference type="NCBI Taxonomy" id="67801"/>
    <lineage>
        <taxon>Eukaryota</taxon>
        <taxon>Metazoa</taxon>
        <taxon>Ecdysozoa</taxon>
        <taxon>Arthropoda</taxon>
        <taxon>Hexapoda</taxon>
        <taxon>Insecta</taxon>
        <taxon>Pterygota</taxon>
        <taxon>Neoptera</taxon>
        <taxon>Endopterygota</taxon>
        <taxon>Diptera</taxon>
        <taxon>Brachycera</taxon>
        <taxon>Muscomorpha</taxon>
        <taxon>Hippoboscoidea</taxon>
        <taxon>Glossinidae</taxon>
        <taxon>Glossina</taxon>
    </lineage>
</organism>
<keyword evidence="5" id="KW-0862">Zinc</keyword>
<evidence type="ECO:0000313" key="10">
    <source>
        <dbReference type="EnsemblMetazoa" id="GPPI050698-PA"/>
    </source>
</evidence>
<keyword evidence="4" id="KW-0547">Nucleotide-binding</keyword>
<dbReference type="InterPro" id="IPR003593">
    <property type="entry name" value="AAA+_ATPase"/>
</dbReference>
<evidence type="ECO:0000256" key="8">
    <source>
        <dbReference type="ARBA" id="ARBA00049244"/>
    </source>
</evidence>
<dbReference type="GO" id="GO:0005524">
    <property type="term" value="F:ATP binding"/>
    <property type="evidence" value="ECO:0007669"/>
    <property type="project" value="UniProtKB-KW"/>
</dbReference>
<dbReference type="STRING" id="67801.A0A1B0C6T8"/>
<dbReference type="GO" id="GO:0003887">
    <property type="term" value="F:DNA-directed DNA polymerase activity"/>
    <property type="evidence" value="ECO:0007669"/>
    <property type="project" value="UniProtKB-KW"/>
</dbReference>
<reference evidence="11" key="1">
    <citation type="submission" date="2015-01" db="EMBL/GenBank/DDBJ databases">
        <authorList>
            <person name="Aksoy S."/>
            <person name="Warren W."/>
            <person name="Wilson R.K."/>
        </authorList>
    </citation>
    <scope>NUCLEOTIDE SEQUENCE [LARGE SCALE GENOMIC DNA]</scope>
    <source>
        <strain evidence="11">IAEA</strain>
    </source>
</reference>
<dbReference type="VEuPathDB" id="VectorBase:GPPI050698"/>
<keyword evidence="11" id="KW-1185">Reference proteome</keyword>
<dbReference type="EMBL" id="JXJN01026969">
    <property type="status" value="NOT_ANNOTATED_CDS"/>
    <property type="molecule type" value="Genomic_DNA"/>
</dbReference>
<dbReference type="Gene3D" id="3.40.50.300">
    <property type="entry name" value="P-loop containing nucleotide triphosphate hydrolases"/>
    <property type="match status" value="1"/>
</dbReference>
<dbReference type="InterPro" id="IPR050238">
    <property type="entry name" value="DNA_Rep/Repair_Clamp_Loader"/>
</dbReference>
<dbReference type="EnsemblMetazoa" id="GPPI050698-RA">
    <property type="protein sequence ID" value="GPPI050698-PA"/>
    <property type="gene ID" value="GPPI050698"/>
</dbReference>
<evidence type="ECO:0000256" key="6">
    <source>
        <dbReference type="ARBA" id="ARBA00022840"/>
    </source>
</evidence>
<reference evidence="10" key="2">
    <citation type="submission" date="2020-05" db="UniProtKB">
        <authorList>
            <consortium name="EnsemblMetazoa"/>
        </authorList>
    </citation>
    <scope>IDENTIFICATION</scope>
    <source>
        <strain evidence="10">IAEA</strain>
    </source>
</reference>
<dbReference type="SMART" id="SM00382">
    <property type="entry name" value="AAA"/>
    <property type="match status" value="1"/>
</dbReference>
<dbReference type="Gene3D" id="1.10.8.60">
    <property type="match status" value="1"/>
</dbReference>
<proteinExistence type="inferred from homology"/>
<evidence type="ECO:0000313" key="11">
    <source>
        <dbReference type="Proteomes" id="UP000092460"/>
    </source>
</evidence>
<dbReference type="InterPro" id="IPR045085">
    <property type="entry name" value="HLD_clamp_pol_III_gamma_tau"/>
</dbReference>
<dbReference type="EC" id="2.7.7.7" evidence="2"/>
<dbReference type="FunFam" id="3.40.50.300:FF:000014">
    <property type="entry name" value="DNA polymerase III subunit gamma/tau"/>
    <property type="match status" value="1"/>
</dbReference>
<keyword evidence="3" id="KW-0479">Metal-binding</keyword>
<evidence type="ECO:0000256" key="7">
    <source>
        <dbReference type="ARBA" id="ARBA00022932"/>
    </source>
</evidence>
<dbReference type="NCBIfam" id="TIGR02397">
    <property type="entry name" value="dnaX_nterm"/>
    <property type="match status" value="1"/>
</dbReference>
<keyword evidence="7" id="KW-0239">DNA-directed DNA polymerase</keyword>
<protein>
    <recommendedName>
        <fullName evidence="2">DNA-directed DNA polymerase</fullName>
        <ecNumber evidence="2">2.7.7.7</ecNumber>
    </recommendedName>
</protein>